<dbReference type="InterPro" id="IPR013320">
    <property type="entry name" value="ConA-like_dom_sf"/>
</dbReference>
<dbReference type="Pfam" id="PF13385">
    <property type="entry name" value="Laminin_G_3"/>
    <property type="match status" value="1"/>
</dbReference>
<organism evidence="1">
    <name type="scientific">bioreactor metagenome</name>
    <dbReference type="NCBI Taxonomy" id="1076179"/>
    <lineage>
        <taxon>unclassified sequences</taxon>
        <taxon>metagenomes</taxon>
        <taxon>ecological metagenomes</taxon>
    </lineage>
</organism>
<reference evidence="1" key="1">
    <citation type="submission" date="2019-08" db="EMBL/GenBank/DDBJ databases">
        <authorList>
            <person name="Kucharzyk K."/>
            <person name="Murdoch R.W."/>
            <person name="Higgins S."/>
            <person name="Loffler F."/>
        </authorList>
    </citation>
    <scope>NUCLEOTIDE SEQUENCE</scope>
</reference>
<dbReference type="Gene3D" id="2.60.120.200">
    <property type="match status" value="1"/>
</dbReference>
<dbReference type="SUPFAM" id="SSF49899">
    <property type="entry name" value="Concanavalin A-like lectins/glucanases"/>
    <property type="match status" value="1"/>
</dbReference>
<dbReference type="AlphaFoldDB" id="A0A645CXK5"/>
<gene>
    <name evidence="1" type="ORF">SDC9_128693</name>
</gene>
<accession>A0A645CXK5</accession>
<dbReference type="EMBL" id="VSSQ01030934">
    <property type="protein sequence ID" value="MPM81637.1"/>
    <property type="molecule type" value="Genomic_DNA"/>
</dbReference>
<name>A0A645CXK5_9ZZZZ</name>
<evidence type="ECO:0000313" key="1">
    <source>
        <dbReference type="EMBL" id="MPM81637.1"/>
    </source>
</evidence>
<comment type="caution">
    <text evidence="1">The sequence shown here is derived from an EMBL/GenBank/DDBJ whole genome shotgun (WGS) entry which is preliminary data.</text>
</comment>
<evidence type="ECO:0008006" key="2">
    <source>
        <dbReference type="Google" id="ProtNLM"/>
    </source>
</evidence>
<protein>
    <recommendedName>
        <fullName evidence="2">LamG-like jellyroll fold domain-containing protein</fullName>
    </recommendedName>
</protein>
<sequence length="143" mass="15617">MKPDKTLSRQSTSELISNVSGDRGPGFRILFSWNRLCFWTGDGQRNLEVNTNPAKFPIERDVWTHVAITADGAKGAVYLNGLLAAESKPETQFAVANTNRPLYVGSYNGGYAYNFNGSICDLKLFAQALTPAEVLAIAKDIAE</sequence>
<proteinExistence type="predicted"/>